<sequence length="58" mass="6269">MSNDMVTLTEKQKRAQRSRSLALALALAAFVVVVYVGTWAKIGANHSSQTAPVTRPVQ</sequence>
<evidence type="ECO:0000313" key="2">
    <source>
        <dbReference type="Proteomes" id="UP001061991"/>
    </source>
</evidence>
<dbReference type="EMBL" id="CP104973">
    <property type="protein sequence ID" value="UXN60885.1"/>
    <property type="molecule type" value="Genomic_DNA"/>
</dbReference>
<name>A0ACD4D4V8_9HYPH</name>
<accession>A0ACD4D4V8</accession>
<dbReference type="Proteomes" id="UP001061991">
    <property type="component" value="Chromosome"/>
</dbReference>
<protein>
    <submittedName>
        <fullName evidence="1">Uncharacterized protein</fullName>
    </submittedName>
</protein>
<reference evidence="1" key="1">
    <citation type="submission" date="2022-09" db="EMBL/GenBank/DDBJ databases">
        <title>Interaction between co-microsymbionts with complementary sets of symbiotic genes in legume-rhizobium systems.</title>
        <authorList>
            <person name="Safronova V."/>
            <person name="Sazanova A."/>
            <person name="Afonin A."/>
            <person name="Chirak E."/>
        </authorList>
    </citation>
    <scope>NUCLEOTIDE SEQUENCE</scope>
    <source>
        <strain evidence="1">A18/3m</strain>
    </source>
</reference>
<proteinExistence type="predicted"/>
<evidence type="ECO:0000313" key="1">
    <source>
        <dbReference type="EMBL" id="UXN60885.1"/>
    </source>
</evidence>
<organism evidence="1 2">
    <name type="scientific">Phyllobacterium zundukense</name>
    <dbReference type="NCBI Taxonomy" id="1867719"/>
    <lineage>
        <taxon>Bacteria</taxon>
        <taxon>Pseudomonadati</taxon>
        <taxon>Pseudomonadota</taxon>
        <taxon>Alphaproteobacteria</taxon>
        <taxon>Hyphomicrobiales</taxon>
        <taxon>Phyllobacteriaceae</taxon>
        <taxon>Phyllobacterium</taxon>
    </lineage>
</organism>
<keyword evidence="2" id="KW-1185">Reference proteome</keyword>
<gene>
    <name evidence="1" type="ORF">N8E88_31260</name>
</gene>